<keyword evidence="3" id="KW-1185">Reference proteome</keyword>
<name>A0ABY8ACF9_9ACTN</name>
<reference evidence="2 3" key="1">
    <citation type="submission" date="2022-03" db="EMBL/GenBank/DDBJ databases">
        <title>Streptomyces yunnanensis P86,complete genome.</title>
        <authorList>
            <person name="Chen S."/>
            <person name="Zhang Q."/>
        </authorList>
    </citation>
    <scope>NUCLEOTIDE SEQUENCE [LARGE SCALE GENOMIC DNA]</scope>
    <source>
        <strain evidence="2 3">P86</strain>
    </source>
</reference>
<dbReference type="Pfam" id="PF04149">
    <property type="entry name" value="DUF397"/>
    <property type="match status" value="1"/>
</dbReference>
<evidence type="ECO:0000259" key="1">
    <source>
        <dbReference type="Pfam" id="PF04149"/>
    </source>
</evidence>
<dbReference type="RefSeq" id="WP_039636549.1">
    <property type="nucleotide sequence ID" value="NZ_CP095749.1"/>
</dbReference>
<sequence length="70" mass="7529">MREYDLSAAQWYKSSYSDGHGGSCVEVSDDLPGLVPVRDSKNPHGPALVFPAGGWSTFVDAVKSGQYKPI</sequence>
<proteinExistence type="predicted"/>
<organism evidence="2 3">
    <name type="scientific">Streptomyces yunnanensis</name>
    <dbReference type="NCBI Taxonomy" id="156453"/>
    <lineage>
        <taxon>Bacteria</taxon>
        <taxon>Bacillati</taxon>
        <taxon>Actinomycetota</taxon>
        <taxon>Actinomycetes</taxon>
        <taxon>Kitasatosporales</taxon>
        <taxon>Streptomycetaceae</taxon>
        <taxon>Streptomyces</taxon>
    </lineage>
</organism>
<dbReference type="InterPro" id="IPR007278">
    <property type="entry name" value="DUF397"/>
</dbReference>
<feature type="domain" description="DUF397" evidence="1">
    <location>
        <begin position="9"/>
        <end position="63"/>
    </location>
</feature>
<accession>A0ABY8ACF9</accession>
<evidence type="ECO:0000313" key="3">
    <source>
        <dbReference type="Proteomes" id="UP001218629"/>
    </source>
</evidence>
<gene>
    <name evidence="2" type="ORF">MOV08_27750</name>
</gene>
<dbReference type="EMBL" id="CP095749">
    <property type="protein sequence ID" value="WEB42669.1"/>
    <property type="molecule type" value="Genomic_DNA"/>
</dbReference>
<dbReference type="Proteomes" id="UP001218629">
    <property type="component" value="Chromosome"/>
</dbReference>
<protein>
    <submittedName>
        <fullName evidence="2">DUF397 domain-containing protein</fullName>
    </submittedName>
</protein>
<evidence type="ECO:0000313" key="2">
    <source>
        <dbReference type="EMBL" id="WEB42669.1"/>
    </source>
</evidence>